<accession>Q6IH14</accession>
<dbReference type="EMBL" id="BK003602">
    <property type="protein sequence ID" value="DAA03801.1"/>
    <property type="molecule type" value="Genomic_DNA"/>
</dbReference>
<protein>
    <submittedName>
        <fullName evidence="1">HDC03674</fullName>
    </submittedName>
</protein>
<gene>
    <name evidence="1" type="ORF">HDC03674</name>
</gene>
<sequence>MVKIAELKAVVAFLLRDRNLGVAGFRAELLQRLVEQVRLKNYMNQSKPREARFLATDEICQAAQVMRLGTSNQDKLFTRMIYINDNGYNAFIDTGRYNSQISIISKIRKSIADEIDRSAS</sequence>
<name>Q6IH14_DROME</name>
<organism evidence="1">
    <name type="scientific">Drosophila melanogaster</name>
    <name type="common">Fruit fly</name>
    <dbReference type="NCBI Taxonomy" id="7227"/>
    <lineage>
        <taxon>Eukaryota</taxon>
        <taxon>Metazoa</taxon>
        <taxon>Ecdysozoa</taxon>
        <taxon>Arthropoda</taxon>
        <taxon>Hexapoda</taxon>
        <taxon>Insecta</taxon>
        <taxon>Pterygota</taxon>
        <taxon>Neoptera</taxon>
        <taxon>Endopterygota</taxon>
        <taxon>Diptera</taxon>
        <taxon>Brachycera</taxon>
        <taxon>Muscomorpha</taxon>
        <taxon>Ephydroidea</taxon>
        <taxon>Drosophilidae</taxon>
        <taxon>Drosophila</taxon>
        <taxon>Sophophora</taxon>
    </lineage>
</organism>
<reference evidence="1" key="1">
    <citation type="journal article" date="2003" name="Genome Biol.">
        <title>An integrated gene annotation and transcriptional profiling approach towards the full gene content of the Drosophila genome.</title>
        <authorList>
            <person name="Hild M."/>
            <person name="Beckmann B."/>
            <person name="Haas S.A."/>
            <person name="Koch B."/>
            <person name="Solovyev V."/>
            <person name="Busold C."/>
            <person name="Fellenberg K."/>
            <person name="Boutros M."/>
            <person name="Vingron M."/>
            <person name="Sauer F."/>
            <person name="Hoheisel J.D."/>
            <person name="Paro R."/>
        </authorList>
    </citation>
    <scope>NUCLEOTIDE SEQUENCE</scope>
</reference>
<evidence type="ECO:0000313" key="1">
    <source>
        <dbReference type="EMBL" id="DAA03801.1"/>
    </source>
</evidence>
<proteinExistence type="predicted"/>
<dbReference type="AlphaFoldDB" id="Q6IH14"/>